<protein>
    <submittedName>
        <fullName evidence="6">CysB family HTH-type transcriptional regulator</fullName>
    </submittedName>
</protein>
<accession>A0ABR8SFR2</accession>
<evidence type="ECO:0000256" key="3">
    <source>
        <dbReference type="ARBA" id="ARBA00023125"/>
    </source>
</evidence>
<keyword evidence="7" id="KW-1185">Reference proteome</keyword>
<dbReference type="PANTHER" id="PTHR30126:SF6">
    <property type="entry name" value="HTH-TYPE TRANSCRIPTIONAL REGULATOR CYSB-RELATED"/>
    <property type="match status" value="1"/>
</dbReference>
<keyword evidence="3" id="KW-0238">DNA-binding</keyword>
<evidence type="ECO:0000313" key="7">
    <source>
        <dbReference type="Proteomes" id="UP000634919"/>
    </source>
</evidence>
<reference evidence="6 7" key="1">
    <citation type="submission" date="2020-08" db="EMBL/GenBank/DDBJ databases">
        <title>A Genomic Blueprint of the Chicken Gut Microbiome.</title>
        <authorList>
            <person name="Gilroy R."/>
            <person name="Ravi A."/>
            <person name="Getino M."/>
            <person name="Pursley I."/>
            <person name="Horton D.L."/>
            <person name="Alikhan N.-F."/>
            <person name="Baker D."/>
            <person name="Gharbi K."/>
            <person name="Hall N."/>
            <person name="Watson M."/>
            <person name="Adriaenssens E.M."/>
            <person name="Foster-Nyarko E."/>
            <person name="Jarju S."/>
            <person name="Secka A."/>
            <person name="Antonio M."/>
            <person name="Oren A."/>
            <person name="Chaudhuri R."/>
            <person name="La Ragione R.M."/>
            <person name="Hildebrand F."/>
            <person name="Pallen M.J."/>
        </authorList>
    </citation>
    <scope>NUCLEOTIDE SEQUENCE [LARGE SCALE GENOMIC DNA]</scope>
    <source>
        <strain evidence="6 7">Sa2CVA6</strain>
    </source>
</reference>
<evidence type="ECO:0000256" key="1">
    <source>
        <dbReference type="ARBA" id="ARBA00009437"/>
    </source>
</evidence>
<comment type="similarity">
    <text evidence="1">Belongs to the LysR transcriptional regulatory family.</text>
</comment>
<dbReference type="Gene3D" id="1.10.10.10">
    <property type="entry name" value="Winged helix-like DNA-binding domain superfamily/Winged helix DNA-binding domain"/>
    <property type="match status" value="1"/>
</dbReference>
<keyword evidence="2" id="KW-0805">Transcription regulation</keyword>
<dbReference type="InterPro" id="IPR037423">
    <property type="entry name" value="CysB_PBP2"/>
</dbReference>
<dbReference type="InterPro" id="IPR036388">
    <property type="entry name" value="WH-like_DNA-bd_sf"/>
</dbReference>
<comment type="caution">
    <text evidence="6">The sequence shown here is derived from an EMBL/GenBank/DDBJ whole genome shotgun (WGS) entry which is preliminary data.</text>
</comment>
<dbReference type="InterPro" id="IPR005119">
    <property type="entry name" value="LysR_subst-bd"/>
</dbReference>
<gene>
    <name evidence="6" type="ORF">H9646_17650</name>
</gene>
<dbReference type="Pfam" id="PF00126">
    <property type="entry name" value="HTH_1"/>
    <property type="match status" value="1"/>
</dbReference>
<feature type="domain" description="HTH lysR-type" evidence="5">
    <location>
        <begin position="1"/>
        <end position="59"/>
    </location>
</feature>
<evidence type="ECO:0000313" key="6">
    <source>
        <dbReference type="EMBL" id="MBD7962297.1"/>
    </source>
</evidence>
<name>A0ABR8SFR2_9BURK</name>
<dbReference type="PRINTS" id="PR00039">
    <property type="entry name" value="HTHLYSR"/>
</dbReference>
<dbReference type="SUPFAM" id="SSF53850">
    <property type="entry name" value="Periplasmic binding protein-like II"/>
    <property type="match status" value="1"/>
</dbReference>
<dbReference type="NCBIfam" id="NF009327">
    <property type="entry name" value="PRK12684.1"/>
    <property type="match status" value="1"/>
</dbReference>
<proteinExistence type="inferred from homology"/>
<dbReference type="InterPro" id="IPR036390">
    <property type="entry name" value="WH_DNA-bd_sf"/>
</dbReference>
<evidence type="ECO:0000256" key="4">
    <source>
        <dbReference type="ARBA" id="ARBA00023163"/>
    </source>
</evidence>
<dbReference type="Gene3D" id="3.40.190.10">
    <property type="entry name" value="Periplasmic binding protein-like II"/>
    <property type="match status" value="2"/>
</dbReference>
<dbReference type="InterPro" id="IPR000847">
    <property type="entry name" value="LysR_HTH_N"/>
</dbReference>
<evidence type="ECO:0000259" key="5">
    <source>
        <dbReference type="PROSITE" id="PS50931"/>
    </source>
</evidence>
<dbReference type="PANTHER" id="PTHR30126">
    <property type="entry name" value="HTH-TYPE TRANSCRIPTIONAL REGULATOR"/>
    <property type="match status" value="1"/>
</dbReference>
<dbReference type="PROSITE" id="PS50931">
    <property type="entry name" value="HTH_LYSR"/>
    <property type="match status" value="1"/>
</dbReference>
<dbReference type="Pfam" id="PF03466">
    <property type="entry name" value="LysR_substrate"/>
    <property type="match status" value="1"/>
</dbReference>
<dbReference type="SUPFAM" id="SSF46785">
    <property type="entry name" value="Winged helix' DNA-binding domain"/>
    <property type="match status" value="1"/>
</dbReference>
<dbReference type="RefSeq" id="WP_191724709.1">
    <property type="nucleotide sequence ID" value="NZ_JACSQK010000011.1"/>
</dbReference>
<keyword evidence="4" id="KW-0804">Transcription</keyword>
<evidence type="ECO:0000256" key="2">
    <source>
        <dbReference type="ARBA" id="ARBA00023015"/>
    </source>
</evidence>
<dbReference type="EMBL" id="JACSQK010000011">
    <property type="protein sequence ID" value="MBD7962297.1"/>
    <property type="molecule type" value="Genomic_DNA"/>
</dbReference>
<dbReference type="Proteomes" id="UP000634919">
    <property type="component" value="Unassembled WGS sequence"/>
</dbReference>
<sequence>MNFQQLRSVRETVRRSFNLTDVAQILHTSQPGVSRQIRELEEELGVDIFLRAGKRLTGLTPPGEVLLPIVERLLLDADNLRRVGADFSASAQGRLSIAATHSQARYALPQVVHEFRQRYPQVRLHLHQGSPKQVAEMLVSGEADIGVATEALASYEGLVTLPCYRWTHSVVLPQGHPLLKLQAPITLQDLAAYPIITYEQGYTGRAHIDEAFEREGLAPDVVLTAMDADVIKTYVELGMGVGIVASIAVDAARDQHLQALDAGHLFQVNVTRLGLRRGAWLRGYAYDFIESFVPTLQRQLVEQAVQRAKPV</sequence>
<organism evidence="6 7">
    <name type="scientific">Comamonas avium</name>
    <dbReference type="NCBI Taxonomy" id="2762231"/>
    <lineage>
        <taxon>Bacteria</taxon>
        <taxon>Pseudomonadati</taxon>
        <taxon>Pseudomonadota</taxon>
        <taxon>Betaproteobacteria</taxon>
        <taxon>Burkholderiales</taxon>
        <taxon>Comamonadaceae</taxon>
        <taxon>Comamonas</taxon>
    </lineage>
</organism>
<dbReference type="CDD" id="cd08413">
    <property type="entry name" value="PBP2_CysB_like"/>
    <property type="match status" value="1"/>
</dbReference>